<organism evidence="15 16">
    <name type="scientific">Sporolactobacillus putidus</name>
    <dbReference type="NCBI Taxonomy" id="492735"/>
    <lineage>
        <taxon>Bacteria</taxon>
        <taxon>Bacillati</taxon>
        <taxon>Bacillota</taxon>
        <taxon>Bacilli</taxon>
        <taxon>Bacillales</taxon>
        <taxon>Sporolactobacillaceae</taxon>
        <taxon>Sporolactobacillus</taxon>
    </lineage>
</organism>
<proteinExistence type="inferred from homology"/>
<dbReference type="GO" id="GO:0009097">
    <property type="term" value="P:isoleucine biosynthetic process"/>
    <property type="evidence" value="ECO:0007669"/>
    <property type="project" value="TreeGrafter"/>
</dbReference>
<protein>
    <recommendedName>
        <fullName evidence="7 13">L-threonine dehydratase catabolic TdcB</fullName>
        <ecNumber evidence="6 13">4.3.1.19</ecNumber>
    </recommendedName>
    <alternativeName>
        <fullName evidence="12 13">Threonine deaminase</fullName>
    </alternativeName>
</protein>
<keyword evidence="10 13" id="KW-0456">Lyase</keyword>
<evidence type="ECO:0000256" key="13">
    <source>
        <dbReference type="RuleBase" id="RU363083"/>
    </source>
</evidence>
<evidence type="ECO:0000256" key="8">
    <source>
        <dbReference type="ARBA" id="ARBA00022533"/>
    </source>
</evidence>
<evidence type="ECO:0000313" key="15">
    <source>
        <dbReference type="EMBL" id="GGL50051.1"/>
    </source>
</evidence>
<reference evidence="15" key="2">
    <citation type="submission" date="2020-09" db="EMBL/GenBank/DDBJ databases">
        <authorList>
            <person name="Sun Q."/>
            <person name="Ohkuma M."/>
        </authorList>
    </citation>
    <scope>NUCLEOTIDE SEQUENCE</scope>
    <source>
        <strain evidence="15">JCM 15325</strain>
    </source>
</reference>
<dbReference type="InterPro" id="IPR005789">
    <property type="entry name" value="Thr_deHydtase_catblc"/>
</dbReference>
<dbReference type="NCBIfam" id="TIGR01127">
    <property type="entry name" value="ilvA_1Cterm"/>
    <property type="match status" value="1"/>
</dbReference>
<evidence type="ECO:0000256" key="2">
    <source>
        <dbReference type="ARBA" id="ARBA00001933"/>
    </source>
</evidence>
<evidence type="ECO:0000256" key="12">
    <source>
        <dbReference type="ARBA" id="ARBA00031427"/>
    </source>
</evidence>
<comment type="catalytic activity">
    <reaction evidence="1 13">
        <text>L-threonine = 2-oxobutanoate + NH4(+)</text>
        <dbReference type="Rhea" id="RHEA:22108"/>
        <dbReference type="ChEBI" id="CHEBI:16763"/>
        <dbReference type="ChEBI" id="CHEBI:28938"/>
        <dbReference type="ChEBI" id="CHEBI:57926"/>
        <dbReference type="EC" id="4.3.1.19"/>
    </reaction>
</comment>
<dbReference type="GO" id="GO:0006567">
    <property type="term" value="P:L-threonine catabolic process"/>
    <property type="evidence" value="ECO:0007669"/>
    <property type="project" value="InterPro"/>
</dbReference>
<evidence type="ECO:0000256" key="9">
    <source>
        <dbReference type="ARBA" id="ARBA00022898"/>
    </source>
</evidence>
<evidence type="ECO:0000256" key="11">
    <source>
        <dbReference type="ARBA" id="ARBA00025527"/>
    </source>
</evidence>
<dbReference type="GO" id="GO:0006565">
    <property type="term" value="P:L-serine catabolic process"/>
    <property type="evidence" value="ECO:0007669"/>
    <property type="project" value="TreeGrafter"/>
</dbReference>
<gene>
    <name evidence="15" type="ORF">GCM10007968_12780</name>
</gene>
<dbReference type="AlphaFoldDB" id="A0A917S1E9"/>
<keyword evidence="8" id="KW-0021">Allosteric enzyme</keyword>
<dbReference type="InterPro" id="IPR001926">
    <property type="entry name" value="TrpB-like_PALP"/>
</dbReference>
<evidence type="ECO:0000256" key="3">
    <source>
        <dbReference type="ARBA" id="ARBA00004958"/>
    </source>
</evidence>
<dbReference type="CDD" id="cd01562">
    <property type="entry name" value="Thr-dehyd"/>
    <property type="match status" value="1"/>
</dbReference>
<dbReference type="PANTHER" id="PTHR48078">
    <property type="entry name" value="THREONINE DEHYDRATASE, MITOCHONDRIAL-RELATED"/>
    <property type="match status" value="1"/>
</dbReference>
<dbReference type="GO" id="GO:0003941">
    <property type="term" value="F:L-serine ammonia-lyase activity"/>
    <property type="evidence" value="ECO:0007669"/>
    <property type="project" value="TreeGrafter"/>
</dbReference>
<keyword evidence="9 13" id="KW-0663">Pyridoxal phosphate</keyword>
<name>A0A917S1E9_9BACL</name>
<keyword evidence="16" id="KW-1185">Reference proteome</keyword>
<comment type="function">
    <text evidence="11 13">Catalyzes the anaerobic formation of alpha-ketobutyrate and ammonia from threonine in a two-step reaction. The first step involved a dehydration of threonine and a production of enamine intermediates (aminocrotonate), which tautomerizes to its imine form (iminobutyrate). Both intermediates are unstable and short-lived. The second step is the nonenzymatic hydrolysis of the enamine/imine intermediates to form 2-ketobutyrate and free ammonia. In the low water environment of the cell, the second step is accelerated by RidA.</text>
</comment>
<dbReference type="Pfam" id="PF00291">
    <property type="entry name" value="PALP"/>
    <property type="match status" value="1"/>
</dbReference>
<dbReference type="FunFam" id="3.40.50.1100:FF:000005">
    <property type="entry name" value="Threonine dehydratase catabolic"/>
    <property type="match status" value="1"/>
</dbReference>
<evidence type="ECO:0000256" key="4">
    <source>
        <dbReference type="ARBA" id="ARBA00010869"/>
    </source>
</evidence>
<comment type="subunit">
    <text evidence="5 13">In the native structure, TdcB is in a dimeric form, whereas in the TdcB-AMP complex, it exists in a tetrameric form (dimer of dimers).</text>
</comment>
<dbReference type="Proteomes" id="UP000654670">
    <property type="component" value="Unassembled WGS sequence"/>
</dbReference>
<reference evidence="15" key="1">
    <citation type="journal article" date="2014" name="Int. J. Syst. Evol. Microbiol.">
        <title>Complete genome sequence of Corynebacterium casei LMG S-19264T (=DSM 44701T), isolated from a smear-ripened cheese.</title>
        <authorList>
            <consortium name="US DOE Joint Genome Institute (JGI-PGF)"/>
            <person name="Walter F."/>
            <person name="Albersmeier A."/>
            <person name="Kalinowski J."/>
            <person name="Ruckert C."/>
        </authorList>
    </citation>
    <scope>NUCLEOTIDE SEQUENCE</scope>
    <source>
        <strain evidence="15">JCM 15325</strain>
    </source>
</reference>
<feature type="domain" description="Tryptophan synthase beta chain-like PALP" evidence="14">
    <location>
        <begin position="16"/>
        <end position="302"/>
    </location>
</feature>
<comment type="cofactor">
    <cofactor evidence="2 13">
        <name>pyridoxal 5'-phosphate</name>
        <dbReference type="ChEBI" id="CHEBI:597326"/>
    </cofactor>
</comment>
<dbReference type="PROSITE" id="PS00165">
    <property type="entry name" value="DEHYDRATASE_SER_THR"/>
    <property type="match status" value="1"/>
</dbReference>
<comment type="similarity">
    <text evidence="4 13">Belongs to the serine/threonine dehydratase family.</text>
</comment>
<dbReference type="SUPFAM" id="SSF53686">
    <property type="entry name" value="Tryptophan synthase beta subunit-like PLP-dependent enzymes"/>
    <property type="match status" value="1"/>
</dbReference>
<evidence type="ECO:0000256" key="6">
    <source>
        <dbReference type="ARBA" id="ARBA00012096"/>
    </source>
</evidence>
<dbReference type="Gene3D" id="3.40.50.1100">
    <property type="match status" value="2"/>
</dbReference>
<dbReference type="GO" id="GO:0004794">
    <property type="term" value="F:threonine deaminase activity"/>
    <property type="evidence" value="ECO:0007669"/>
    <property type="project" value="UniProtKB-EC"/>
</dbReference>
<dbReference type="FunFam" id="3.40.50.1100:FF:000007">
    <property type="entry name" value="L-threonine dehydratase catabolic TdcB"/>
    <property type="match status" value="1"/>
</dbReference>
<comment type="caution">
    <text evidence="15">The sequence shown here is derived from an EMBL/GenBank/DDBJ whole genome shotgun (WGS) entry which is preliminary data.</text>
</comment>
<dbReference type="GO" id="GO:0000166">
    <property type="term" value="F:nucleotide binding"/>
    <property type="evidence" value="ECO:0007669"/>
    <property type="project" value="UniProtKB-KW"/>
</dbReference>
<dbReference type="EMBL" id="BMOK01000004">
    <property type="protein sequence ID" value="GGL50051.1"/>
    <property type="molecule type" value="Genomic_DNA"/>
</dbReference>
<dbReference type="InterPro" id="IPR036052">
    <property type="entry name" value="TrpB-like_PALP_sf"/>
</dbReference>
<accession>A0A917S1E9</accession>
<evidence type="ECO:0000256" key="10">
    <source>
        <dbReference type="ARBA" id="ARBA00023239"/>
    </source>
</evidence>
<evidence type="ECO:0000259" key="14">
    <source>
        <dbReference type="Pfam" id="PF00291"/>
    </source>
</evidence>
<dbReference type="EC" id="4.3.1.19" evidence="6 13"/>
<dbReference type="PANTHER" id="PTHR48078:SF6">
    <property type="entry name" value="L-THREONINE DEHYDRATASE CATABOLIC TDCB"/>
    <property type="match status" value="1"/>
</dbReference>
<comment type="pathway">
    <text evidence="3 13">Amino-acid degradation; L-threonine degradation via propanoate pathway; propanoate from L-threonine: step 1/4.</text>
</comment>
<sequence length="327" mass="34715">MQLVDVLEAMRCLGPFIHETPMIESTTFDRLTGAHLHFKLENFQRTGSFKLRGALNKMMHLPVEQAARGIVAASAGNHAQGVALSASKRGIKAKIFMPAATPKAKVQATEAYGADVVLVGDSYQESYEAAAADRLASGAVFVHAFDDFEVMAGQGTVALEMLQQCPDLETVLVPIGGGGLAAGTATYLKNIRPDIRVIGVQSERAPSMFNLFYHTGPAKLEHVGGIAEGILVKEAGRKTFPLIARFLDEVVTVSDSEIARAIVLMLERGKLFVEGAGAAAFAAALSGRIDIRGRHVGVMVSGGNADLENLPEIKKMAEGCERAGLAE</sequence>
<evidence type="ECO:0000256" key="1">
    <source>
        <dbReference type="ARBA" id="ARBA00001274"/>
    </source>
</evidence>
<dbReference type="GO" id="GO:0030170">
    <property type="term" value="F:pyridoxal phosphate binding"/>
    <property type="evidence" value="ECO:0007669"/>
    <property type="project" value="InterPro"/>
</dbReference>
<dbReference type="InterPro" id="IPR050147">
    <property type="entry name" value="Ser/Thr_Dehydratase"/>
</dbReference>
<keyword evidence="13" id="KW-0547">Nucleotide-binding</keyword>
<evidence type="ECO:0000256" key="5">
    <source>
        <dbReference type="ARBA" id="ARBA00011447"/>
    </source>
</evidence>
<dbReference type="InterPro" id="IPR000634">
    <property type="entry name" value="Ser/Thr_deHydtase_PyrdxlP-BS"/>
</dbReference>
<evidence type="ECO:0000313" key="16">
    <source>
        <dbReference type="Proteomes" id="UP000654670"/>
    </source>
</evidence>
<evidence type="ECO:0000256" key="7">
    <source>
        <dbReference type="ARBA" id="ARBA00022248"/>
    </source>
</evidence>